<organism evidence="5 6">
    <name type="scientific">Amycolatopsis azurea DSM 43854</name>
    <dbReference type="NCBI Taxonomy" id="1238180"/>
    <lineage>
        <taxon>Bacteria</taxon>
        <taxon>Bacillati</taxon>
        <taxon>Actinomycetota</taxon>
        <taxon>Actinomycetes</taxon>
        <taxon>Pseudonocardiales</taxon>
        <taxon>Pseudonocardiaceae</taxon>
        <taxon>Amycolatopsis</taxon>
    </lineage>
</organism>
<evidence type="ECO:0000313" key="5">
    <source>
        <dbReference type="EMBL" id="OOC01138.1"/>
    </source>
</evidence>
<evidence type="ECO:0000256" key="1">
    <source>
        <dbReference type="ARBA" id="ARBA00004255"/>
    </source>
</evidence>
<name>A0ABX3J0B8_9PSEU</name>
<sequence length="234" mass="24619">MSRTGRTVQNDLLIVEDLLLLLLDDETGTPAAAGTLPYTLGGAVLAELALLGRVETGESSALNGPRIIAVGDGPLPDPVLQAAYDQIAEKDQRVQPLLLAIGGDLWKTLTDRLIERGLIRREKKRVLGLFPVTRLPAADTRHEAALRDEIRAVLVDGKTPDPRTAAVTALLSASGALPALRPTLAWSAKVYKRAKEIENGNWGAEAVNAAVVRTAAAIAVSTAVVAVTVTTSAT</sequence>
<comment type="caution">
    <text evidence="5">The sequence shown here is derived from an EMBL/GenBank/DDBJ whole genome shotgun (WGS) entry which is preliminary data.</text>
</comment>
<dbReference type="RefSeq" id="WP_052014535.1">
    <property type="nucleotide sequence ID" value="NZ_ANMG01000056.1"/>
</dbReference>
<dbReference type="Proteomes" id="UP000188551">
    <property type="component" value="Unassembled WGS sequence"/>
</dbReference>
<evidence type="ECO:0000256" key="2">
    <source>
        <dbReference type="ARBA" id="ARBA00023034"/>
    </source>
</evidence>
<accession>A0ABX3J0B8</accession>
<dbReference type="PANTHER" id="PTHR12704">
    <property type="entry name" value="TRANS-GOLGI PROTEIN GMX33"/>
    <property type="match status" value="1"/>
</dbReference>
<dbReference type="PANTHER" id="PTHR12704:SF2">
    <property type="entry name" value="GOLGI PHOSPHOPROTEIN 3 HOMOLOG SAURON"/>
    <property type="match status" value="1"/>
</dbReference>
<comment type="subcellular location">
    <subcellularLocation>
        <location evidence="1">Golgi apparatus membrane</location>
        <topology evidence="1">Peripheral membrane protein</topology>
        <orientation evidence="1">Cytoplasmic side</orientation>
    </subcellularLocation>
</comment>
<keyword evidence="6" id="KW-1185">Reference proteome</keyword>
<reference evidence="5 6" key="1">
    <citation type="submission" date="2017-02" db="EMBL/GenBank/DDBJ databases">
        <title>Amycolatopsis azurea DSM 43854 draft genome.</title>
        <authorList>
            <person name="Mayilraj S."/>
        </authorList>
    </citation>
    <scope>NUCLEOTIDE SEQUENCE [LARGE SCALE GENOMIC DNA]</scope>
    <source>
        <strain evidence="5 6">DSM 43854</strain>
    </source>
</reference>
<evidence type="ECO:0000313" key="6">
    <source>
        <dbReference type="Proteomes" id="UP000188551"/>
    </source>
</evidence>
<dbReference type="Gene3D" id="1.10.3630.10">
    <property type="entry name" value="yeast vps74-n-term truncation variant domain like"/>
    <property type="match status" value="1"/>
</dbReference>
<dbReference type="InterPro" id="IPR038261">
    <property type="entry name" value="GPP34-like_sf"/>
</dbReference>
<dbReference type="InterPro" id="IPR008628">
    <property type="entry name" value="GPP34-like"/>
</dbReference>
<dbReference type="EMBL" id="MUXN01000031">
    <property type="protein sequence ID" value="OOC01138.1"/>
    <property type="molecule type" value="Genomic_DNA"/>
</dbReference>
<keyword evidence="3" id="KW-0446">Lipid-binding</keyword>
<proteinExistence type="predicted"/>
<evidence type="ECO:0000256" key="4">
    <source>
        <dbReference type="ARBA" id="ARBA00023136"/>
    </source>
</evidence>
<evidence type="ECO:0000256" key="3">
    <source>
        <dbReference type="ARBA" id="ARBA00023121"/>
    </source>
</evidence>
<keyword evidence="4" id="KW-0472">Membrane</keyword>
<protein>
    <submittedName>
        <fullName evidence="5">GPP34 family phosphoprotein</fullName>
    </submittedName>
</protein>
<keyword evidence="2" id="KW-0333">Golgi apparatus</keyword>
<dbReference type="Pfam" id="PF05719">
    <property type="entry name" value="GPP34"/>
    <property type="match status" value="1"/>
</dbReference>
<gene>
    <name evidence="5" type="ORF">B0293_39680</name>
</gene>